<evidence type="ECO:0000256" key="3">
    <source>
        <dbReference type="ARBA" id="ARBA00022618"/>
    </source>
</evidence>
<dbReference type="GO" id="GO:0051301">
    <property type="term" value="P:cell division"/>
    <property type="evidence" value="ECO:0007669"/>
    <property type="project" value="UniProtKB-KW"/>
</dbReference>
<dbReference type="Pfam" id="PF02875">
    <property type="entry name" value="Mur_ligase_C"/>
    <property type="match status" value="1"/>
</dbReference>
<keyword evidence="4 10" id="KW-0547">Nucleotide-binding</keyword>
<evidence type="ECO:0000256" key="2">
    <source>
        <dbReference type="ARBA" id="ARBA00022598"/>
    </source>
</evidence>
<dbReference type="EMBL" id="VLKZ01000006">
    <property type="protein sequence ID" value="TWI55778.1"/>
    <property type="molecule type" value="Genomic_DNA"/>
</dbReference>
<keyword evidence="8 10" id="KW-0131">Cell cycle</keyword>
<gene>
    <name evidence="10" type="primary">murF</name>
    <name evidence="15" type="ORF">IQ10_02337</name>
</gene>
<evidence type="ECO:0000256" key="5">
    <source>
        <dbReference type="ARBA" id="ARBA00022840"/>
    </source>
</evidence>
<evidence type="ECO:0000256" key="7">
    <source>
        <dbReference type="ARBA" id="ARBA00022984"/>
    </source>
</evidence>
<comment type="catalytic activity">
    <reaction evidence="10 11">
        <text>D-alanyl-D-alanine + UDP-N-acetyl-alpha-D-muramoyl-L-alanyl-gamma-D-glutamyl-meso-2,6-diaminopimelate + ATP = UDP-N-acetyl-alpha-D-muramoyl-L-alanyl-gamma-D-glutamyl-meso-2,6-diaminopimeloyl-D-alanyl-D-alanine + ADP + phosphate + H(+)</text>
        <dbReference type="Rhea" id="RHEA:28374"/>
        <dbReference type="ChEBI" id="CHEBI:15378"/>
        <dbReference type="ChEBI" id="CHEBI:30616"/>
        <dbReference type="ChEBI" id="CHEBI:43474"/>
        <dbReference type="ChEBI" id="CHEBI:57822"/>
        <dbReference type="ChEBI" id="CHEBI:61386"/>
        <dbReference type="ChEBI" id="CHEBI:83905"/>
        <dbReference type="ChEBI" id="CHEBI:456216"/>
        <dbReference type="EC" id="6.3.2.10"/>
    </reaction>
</comment>
<dbReference type="OrthoDB" id="9801978at2"/>
<name>A0A562QGA8_9BACI</name>
<evidence type="ECO:0000259" key="12">
    <source>
        <dbReference type="Pfam" id="PF01225"/>
    </source>
</evidence>
<dbReference type="InterPro" id="IPR051046">
    <property type="entry name" value="MurCDEF_CellWall_CoF430Synth"/>
</dbReference>
<reference evidence="15 16" key="1">
    <citation type="journal article" date="2015" name="Stand. Genomic Sci.">
        <title>Genomic Encyclopedia of Bacterial and Archaeal Type Strains, Phase III: the genomes of soil and plant-associated and newly described type strains.</title>
        <authorList>
            <person name="Whitman W.B."/>
            <person name="Woyke T."/>
            <person name="Klenk H.P."/>
            <person name="Zhou Y."/>
            <person name="Lilburn T.G."/>
            <person name="Beck B.J."/>
            <person name="De Vos P."/>
            <person name="Vandamme P."/>
            <person name="Eisen J.A."/>
            <person name="Garrity G."/>
            <person name="Hugenholtz P."/>
            <person name="Kyrpides N.C."/>
        </authorList>
    </citation>
    <scope>NUCLEOTIDE SEQUENCE [LARGE SCALE GENOMIC DNA]</scope>
    <source>
        <strain evidence="15 16">CGMCC 1.10116</strain>
    </source>
</reference>
<dbReference type="InterPro" id="IPR035911">
    <property type="entry name" value="MurE/MurF_N"/>
</dbReference>
<dbReference type="GO" id="GO:0008360">
    <property type="term" value="P:regulation of cell shape"/>
    <property type="evidence" value="ECO:0007669"/>
    <property type="project" value="UniProtKB-KW"/>
</dbReference>
<keyword evidence="5 10" id="KW-0067">ATP-binding</keyword>
<dbReference type="Gene3D" id="3.90.190.20">
    <property type="entry name" value="Mur ligase, C-terminal domain"/>
    <property type="match status" value="1"/>
</dbReference>
<evidence type="ECO:0000256" key="1">
    <source>
        <dbReference type="ARBA" id="ARBA00022490"/>
    </source>
</evidence>
<evidence type="ECO:0000256" key="10">
    <source>
        <dbReference type="HAMAP-Rule" id="MF_02019"/>
    </source>
</evidence>
<dbReference type="GO" id="GO:0009252">
    <property type="term" value="P:peptidoglycan biosynthetic process"/>
    <property type="evidence" value="ECO:0007669"/>
    <property type="project" value="UniProtKB-UniRule"/>
</dbReference>
<dbReference type="InterPro" id="IPR036615">
    <property type="entry name" value="Mur_ligase_C_dom_sf"/>
</dbReference>
<organism evidence="15 16">
    <name type="scientific">Halalkalibacter nanhaiisediminis</name>
    <dbReference type="NCBI Taxonomy" id="688079"/>
    <lineage>
        <taxon>Bacteria</taxon>
        <taxon>Bacillati</taxon>
        <taxon>Bacillota</taxon>
        <taxon>Bacilli</taxon>
        <taxon>Bacillales</taxon>
        <taxon>Bacillaceae</taxon>
        <taxon>Halalkalibacter</taxon>
    </lineage>
</organism>
<evidence type="ECO:0000256" key="11">
    <source>
        <dbReference type="RuleBase" id="RU004136"/>
    </source>
</evidence>
<dbReference type="GO" id="GO:0047480">
    <property type="term" value="F:UDP-N-acetylmuramoyl-tripeptide-D-alanyl-D-alanine ligase activity"/>
    <property type="evidence" value="ECO:0007669"/>
    <property type="project" value="UniProtKB-UniRule"/>
</dbReference>
<evidence type="ECO:0000256" key="4">
    <source>
        <dbReference type="ARBA" id="ARBA00022741"/>
    </source>
</evidence>
<evidence type="ECO:0000256" key="8">
    <source>
        <dbReference type="ARBA" id="ARBA00023306"/>
    </source>
</evidence>
<dbReference type="GO" id="GO:0005524">
    <property type="term" value="F:ATP binding"/>
    <property type="evidence" value="ECO:0007669"/>
    <property type="project" value="UniProtKB-UniRule"/>
</dbReference>
<evidence type="ECO:0000256" key="6">
    <source>
        <dbReference type="ARBA" id="ARBA00022960"/>
    </source>
</evidence>
<comment type="function">
    <text evidence="10 11">Involved in cell wall formation. Catalyzes the final step in the synthesis of UDP-N-acetylmuramoyl-pentapeptide, the precursor of murein.</text>
</comment>
<comment type="caution">
    <text evidence="15">The sequence shown here is derived from an EMBL/GenBank/DDBJ whole genome shotgun (WGS) entry which is preliminary data.</text>
</comment>
<feature type="domain" description="Mur ligase N-terminal catalytic" evidence="12">
    <location>
        <begin position="25"/>
        <end position="99"/>
    </location>
</feature>
<dbReference type="GO" id="GO:0071555">
    <property type="term" value="P:cell wall organization"/>
    <property type="evidence" value="ECO:0007669"/>
    <property type="project" value="UniProtKB-KW"/>
</dbReference>
<dbReference type="PANTHER" id="PTHR43024:SF1">
    <property type="entry name" value="UDP-N-ACETYLMURAMOYL-TRIPEPTIDE--D-ALANYL-D-ALANINE LIGASE"/>
    <property type="match status" value="1"/>
</dbReference>
<sequence>MLNSLLLAELTESIRLPENAPKPFTAVSTDTRKITKDALFVPLIGDRFNGHDFLNAAVSSGASAAIWQVGQPLPKELPNDFQLYFVKDTLAALQQMAKTYRQLVNPIVIAVTGSNGKTTTKDLLSAVLSLHGETYKTQGNYNNHIGLPLTILSMPSSTEYLILEMGMSGYREIALLSRLATPDEAIVTNIGESHMEQLGSREGIAKAKMEIREGLKDGGSVILDGDEQLLISYRNEETFTVGFSNDCNAVVSFIQPSETGYSFTYESAGRFEIPLLGLHNVKNAAYCIAVAKKLGLSDELIRQGLDTVSLTGMRLERQLGKRGETIINDAYNASPTSMIAAIETLKALPHFKKRIAVLGDMFELGQNEEAMHRNVVQAISAPLTHLVCVGEKAQWIADEWNKSANQTIAMYATTSKSDAAAYLQAIVDERSAVLFKASRGMKLEEIIQNYQFNERRND</sequence>
<comment type="similarity">
    <text evidence="10">Belongs to the MurCDEF family. MurF subfamily.</text>
</comment>
<protein>
    <recommendedName>
        <fullName evidence="10 11">UDP-N-acetylmuramoyl-tripeptide--D-alanyl-D-alanine ligase</fullName>
        <ecNumber evidence="10 11">6.3.2.10</ecNumber>
    </recommendedName>
    <alternativeName>
        <fullName evidence="10">D-alanyl-D-alanine-adding enzyme</fullName>
    </alternativeName>
</protein>
<dbReference type="GO" id="GO:0005737">
    <property type="term" value="C:cytoplasm"/>
    <property type="evidence" value="ECO:0007669"/>
    <property type="project" value="UniProtKB-SubCell"/>
</dbReference>
<keyword evidence="6 10" id="KW-0133">Cell shape</keyword>
<dbReference type="InterPro" id="IPR004101">
    <property type="entry name" value="Mur_ligase_C"/>
</dbReference>
<dbReference type="InterPro" id="IPR036565">
    <property type="entry name" value="Mur-like_cat_sf"/>
</dbReference>
<feature type="domain" description="Mur ligase central" evidence="14">
    <location>
        <begin position="111"/>
        <end position="291"/>
    </location>
</feature>
<evidence type="ECO:0000313" key="16">
    <source>
        <dbReference type="Proteomes" id="UP000315711"/>
    </source>
</evidence>
<dbReference type="RefSeq" id="WP_144450643.1">
    <property type="nucleotide sequence ID" value="NZ_VLKZ01000006.1"/>
</dbReference>
<dbReference type="PANTHER" id="PTHR43024">
    <property type="entry name" value="UDP-N-ACETYLMURAMOYL-TRIPEPTIDE--D-ALANYL-D-ALANINE LIGASE"/>
    <property type="match status" value="1"/>
</dbReference>
<keyword evidence="7 10" id="KW-0573">Peptidoglycan synthesis</keyword>
<keyword evidence="16" id="KW-1185">Reference proteome</keyword>
<dbReference type="Gene3D" id="3.40.1190.10">
    <property type="entry name" value="Mur-like, catalytic domain"/>
    <property type="match status" value="1"/>
</dbReference>
<accession>A0A562QGA8</accession>
<dbReference type="EC" id="6.3.2.10" evidence="10 11"/>
<dbReference type="Gene3D" id="3.40.1390.10">
    <property type="entry name" value="MurE/MurF, N-terminal domain"/>
    <property type="match status" value="1"/>
</dbReference>
<feature type="domain" description="Mur ligase C-terminal" evidence="13">
    <location>
        <begin position="313"/>
        <end position="439"/>
    </location>
</feature>
<dbReference type="AlphaFoldDB" id="A0A562QGA8"/>
<evidence type="ECO:0000313" key="15">
    <source>
        <dbReference type="EMBL" id="TWI55778.1"/>
    </source>
</evidence>
<dbReference type="Pfam" id="PF08245">
    <property type="entry name" value="Mur_ligase_M"/>
    <property type="match status" value="1"/>
</dbReference>
<comment type="subcellular location">
    <subcellularLocation>
        <location evidence="10 11">Cytoplasm</location>
    </subcellularLocation>
</comment>
<keyword evidence="1 10" id="KW-0963">Cytoplasm</keyword>
<dbReference type="NCBIfam" id="TIGR01143">
    <property type="entry name" value="murF"/>
    <property type="match status" value="1"/>
</dbReference>
<dbReference type="InterPro" id="IPR013221">
    <property type="entry name" value="Mur_ligase_cen"/>
</dbReference>
<keyword evidence="9 10" id="KW-0961">Cell wall biogenesis/degradation</keyword>
<dbReference type="InterPro" id="IPR005863">
    <property type="entry name" value="UDP-N-AcMur_synth"/>
</dbReference>
<evidence type="ECO:0000256" key="9">
    <source>
        <dbReference type="ARBA" id="ARBA00023316"/>
    </source>
</evidence>
<dbReference type="SUPFAM" id="SSF63418">
    <property type="entry name" value="MurE/MurF N-terminal domain"/>
    <property type="match status" value="1"/>
</dbReference>
<proteinExistence type="inferred from homology"/>
<feature type="binding site" evidence="10">
    <location>
        <begin position="113"/>
        <end position="119"/>
    </location>
    <ligand>
        <name>ATP</name>
        <dbReference type="ChEBI" id="CHEBI:30616"/>
    </ligand>
</feature>
<dbReference type="InterPro" id="IPR000713">
    <property type="entry name" value="Mur_ligase_N"/>
</dbReference>
<dbReference type="Proteomes" id="UP000315711">
    <property type="component" value="Unassembled WGS sequence"/>
</dbReference>
<keyword evidence="2 10" id="KW-0436">Ligase</keyword>
<dbReference type="GO" id="GO:0008766">
    <property type="term" value="F:UDP-N-acetylmuramoylalanyl-D-glutamyl-2,6-diaminopimelate-D-alanyl-D-alanine ligase activity"/>
    <property type="evidence" value="ECO:0007669"/>
    <property type="project" value="RHEA"/>
</dbReference>
<dbReference type="Pfam" id="PF01225">
    <property type="entry name" value="Mur_ligase"/>
    <property type="match status" value="1"/>
</dbReference>
<dbReference type="UniPathway" id="UPA00219"/>
<dbReference type="HAMAP" id="MF_02019">
    <property type="entry name" value="MurF"/>
    <property type="match status" value="1"/>
</dbReference>
<evidence type="ECO:0000259" key="13">
    <source>
        <dbReference type="Pfam" id="PF02875"/>
    </source>
</evidence>
<evidence type="ECO:0000259" key="14">
    <source>
        <dbReference type="Pfam" id="PF08245"/>
    </source>
</evidence>
<keyword evidence="3 10" id="KW-0132">Cell division</keyword>
<dbReference type="SUPFAM" id="SSF53244">
    <property type="entry name" value="MurD-like peptide ligases, peptide-binding domain"/>
    <property type="match status" value="1"/>
</dbReference>
<dbReference type="SUPFAM" id="SSF53623">
    <property type="entry name" value="MurD-like peptide ligases, catalytic domain"/>
    <property type="match status" value="1"/>
</dbReference>
<comment type="pathway">
    <text evidence="10 11">Cell wall biogenesis; peptidoglycan biosynthesis.</text>
</comment>